<dbReference type="GO" id="GO:0003676">
    <property type="term" value="F:nucleic acid binding"/>
    <property type="evidence" value="ECO:0007669"/>
    <property type="project" value="InterPro"/>
</dbReference>
<evidence type="ECO:0000256" key="1">
    <source>
        <dbReference type="SAM" id="MobiDB-lite"/>
    </source>
</evidence>
<organism evidence="3 4">
    <name type="scientific">Favolaschia claudopus</name>
    <dbReference type="NCBI Taxonomy" id="2862362"/>
    <lineage>
        <taxon>Eukaryota</taxon>
        <taxon>Fungi</taxon>
        <taxon>Dikarya</taxon>
        <taxon>Basidiomycota</taxon>
        <taxon>Agaricomycotina</taxon>
        <taxon>Agaricomycetes</taxon>
        <taxon>Agaricomycetidae</taxon>
        <taxon>Agaricales</taxon>
        <taxon>Marasmiineae</taxon>
        <taxon>Mycenaceae</taxon>
        <taxon>Favolaschia</taxon>
    </lineage>
</organism>
<dbReference type="SUPFAM" id="SSF53098">
    <property type="entry name" value="Ribonuclease H-like"/>
    <property type="match status" value="1"/>
</dbReference>
<accession>A0AAW0AJF1</accession>
<keyword evidence="4" id="KW-1185">Reference proteome</keyword>
<feature type="region of interest" description="Disordered" evidence="1">
    <location>
        <begin position="471"/>
        <end position="499"/>
    </location>
</feature>
<dbReference type="SUPFAM" id="SSF56219">
    <property type="entry name" value="DNase I-like"/>
    <property type="match status" value="1"/>
</dbReference>
<dbReference type="EMBL" id="JAWWNJ010000060">
    <property type="protein sequence ID" value="KAK7013297.1"/>
    <property type="molecule type" value="Genomic_DNA"/>
</dbReference>
<protein>
    <recommendedName>
        <fullName evidence="2">RNase H type-1 domain-containing protein</fullName>
    </recommendedName>
</protein>
<comment type="caution">
    <text evidence="3">The sequence shown here is derived from an EMBL/GenBank/DDBJ whole genome shotgun (WGS) entry which is preliminary data.</text>
</comment>
<reference evidence="3 4" key="1">
    <citation type="journal article" date="2024" name="J Genomics">
        <title>Draft genome sequencing and assembly of Favolaschia claudopus CIRM-BRFM 2984 isolated from oak limbs.</title>
        <authorList>
            <person name="Navarro D."/>
            <person name="Drula E."/>
            <person name="Chaduli D."/>
            <person name="Cazenave R."/>
            <person name="Ahrendt S."/>
            <person name="Wang J."/>
            <person name="Lipzen A."/>
            <person name="Daum C."/>
            <person name="Barry K."/>
            <person name="Grigoriev I.V."/>
            <person name="Favel A."/>
            <person name="Rosso M.N."/>
            <person name="Martin F."/>
        </authorList>
    </citation>
    <scope>NUCLEOTIDE SEQUENCE [LARGE SCALE GENOMIC DNA]</scope>
    <source>
        <strain evidence="3 4">CIRM-BRFM 2984</strain>
    </source>
</reference>
<dbReference type="PROSITE" id="PS50879">
    <property type="entry name" value="RNASE_H_1"/>
    <property type="match status" value="1"/>
</dbReference>
<dbReference type="Proteomes" id="UP001362999">
    <property type="component" value="Unassembled WGS sequence"/>
</dbReference>
<evidence type="ECO:0000259" key="2">
    <source>
        <dbReference type="PROSITE" id="PS50879"/>
    </source>
</evidence>
<dbReference type="AlphaFoldDB" id="A0AAW0AJF1"/>
<name>A0AAW0AJF1_9AGAR</name>
<dbReference type="GO" id="GO:0004523">
    <property type="term" value="F:RNA-DNA hybrid ribonuclease activity"/>
    <property type="evidence" value="ECO:0007669"/>
    <property type="project" value="InterPro"/>
</dbReference>
<feature type="domain" description="RNase H type-1" evidence="2">
    <location>
        <begin position="291"/>
        <end position="433"/>
    </location>
</feature>
<dbReference type="InterPro" id="IPR036397">
    <property type="entry name" value="RNaseH_sf"/>
</dbReference>
<dbReference type="Pfam" id="PF00075">
    <property type="entry name" value="RNase_H"/>
    <property type="match status" value="1"/>
</dbReference>
<dbReference type="InterPro" id="IPR012337">
    <property type="entry name" value="RNaseH-like_sf"/>
</dbReference>
<evidence type="ECO:0000313" key="4">
    <source>
        <dbReference type="Proteomes" id="UP001362999"/>
    </source>
</evidence>
<gene>
    <name evidence="3" type="ORF">R3P38DRAFT_2455505</name>
</gene>
<dbReference type="InterPro" id="IPR002156">
    <property type="entry name" value="RNaseH_domain"/>
</dbReference>
<dbReference type="Gene3D" id="3.60.10.10">
    <property type="entry name" value="Endonuclease/exonuclease/phosphatase"/>
    <property type="match status" value="1"/>
</dbReference>
<feature type="non-terminal residue" evidence="3">
    <location>
        <position position="499"/>
    </location>
</feature>
<dbReference type="Gene3D" id="3.30.420.10">
    <property type="entry name" value="Ribonuclease H-like superfamily/Ribonuclease H"/>
    <property type="match status" value="1"/>
</dbReference>
<dbReference type="InterPro" id="IPR036691">
    <property type="entry name" value="Endo/exonu/phosph_ase_sf"/>
</dbReference>
<sequence length="499" mass="55250">MSCPDFRKEVERFDINLFQETHMYPDQEDTVELPHGFSIFSRARNTSDLFNEAWGGVAVVYRASLNVEYRKDLSGPDFMVLQLNELLVYNTYLLPESSQWAGALEKDPCGALAASLSLAYMTQRNILVLGDLNARIIGLLAASRDPPRVTMDDGNVTTRGRWLCQIFNDYDIVFVSGATCFGPASAKHTSFQGSRKTVIDYAACSRGLFSQVKSFRVADRERGYDHAALELSLEIDVGELKRVLNRPRKKRRTETVLPDTTELDRLFIQTLAAADDEERKIRTLYGPVLCVSTPIKVTIHGSCMYPGKISASGGAAAFWGPSARHNSSARVWGIQTSARAELMAALIAIRDAPQTKSLEISTRSQYVIRSIAHEAPVNSVCGWRCLNGDILKRIFDFIRLRAAPIHFNHISTDNSNTNGHLGKAIEMARAACSFPRNYNPVDAPLVSQSVSLTTQPLSNVQKVTADLAANNAGGAEKQTNSVKIPQRPTFPLPHRGRDR</sequence>
<evidence type="ECO:0000313" key="3">
    <source>
        <dbReference type="EMBL" id="KAK7013297.1"/>
    </source>
</evidence>
<proteinExistence type="predicted"/>